<comment type="caution">
    <text evidence="3">The sequence shown here is derived from an EMBL/GenBank/DDBJ whole genome shotgun (WGS) entry which is preliminary data.</text>
</comment>
<organism evidence="3 4">
    <name type="scientific">Porites evermanni</name>
    <dbReference type="NCBI Taxonomy" id="104178"/>
    <lineage>
        <taxon>Eukaryota</taxon>
        <taxon>Metazoa</taxon>
        <taxon>Cnidaria</taxon>
        <taxon>Anthozoa</taxon>
        <taxon>Hexacorallia</taxon>
        <taxon>Scleractinia</taxon>
        <taxon>Fungiina</taxon>
        <taxon>Poritidae</taxon>
        <taxon>Porites</taxon>
    </lineage>
</organism>
<feature type="domain" description="Thioesterase" evidence="2">
    <location>
        <begin position="457"/>
        <end position="529"/>
    </location>
</feature>
<sequence>MASADRFKLVTTSEVNEIINNAVPENTKKATKFAVKIFNEWFSQQTEFSTQLEEMEKAELSKCLEKFYLGARQKDGFFYKANTLRSIRAGLDRYLQSPNLKKPFSIITDPEFFQANKALDAFVKTLRKSGEIAEVVHKGSLTPEIVEKLFQSGQLGPADSKDPSQLQNTVWFYISIYFGKRGRFSLGENQRKMTKHMLALRTTLSGRRFFEINRGVAGALMANSITHQGVVKSVEEEWSSAKMFECPGSPRCPVETVKNYLLHLHPGAEFFFQKPRALSGAKFNPALDQIWYCNAPLGDRSLGEMMKKLTSRAGVFPYLTNYCIRATNVDVLGYENVEACHSRPLTLSIAEAAESVSMDESESDKCTSSLSNTWMPESLDLFKKLASDLIDHGKGDWIKHTDDLSSSSFNGEKKLFTKAVNSEFPGKFFEYQYFVNKDKRKLKGVVQFGPYTQGTPGCVHRGASTCILDDAINACVNRCFSHCITASLSMEYKSFLPLGSTTLVESRVDKVEGKIIFCSAELKSPDGKVTFVTANALFIQLGTQGKASSSVRAEQNAQARVLNSSNDQISSDDGFSGNSRADTTERKMRVRSTLLQQLKDLKALKDDGVLLESEFVSQKEKLLRELNSL</sequence>
<dbReference type="InterPro" id="IPR006683">
    <property type="entry name" value="Thioestr_dom"/>
</dbReference>
<accession>A0ABN8M2R0</accession>
<dbReference type="InterPro" id="IPR029069">
    <property type="entry name" value="HotDog_dom_sf"/>
</dbReference>
<protein>
    <recommendedName>
        <fullName evidence="2">Thioesterase domain-containing protein</fullName>
    </recommendedName>
</protein>
<dbReference type="Gene3D" id="3.10.129.10">
    <property type="entry name" value="Hotdog Thioesterase"/>
    <property type="match status" value="1"/>
</dbReference>
<dbReference type="SUPFAM" id="SSF54637">
    <property type="entry name" value="Thioesterase/thiol ester dehydrase-isomerase"/>
    <property type="match status" value="1"/>
</dbReference>
<dbReference type="Pfam" id="PF03061">
    <property type="entry name" value="4HBT"/>
    <property type="match status" value="1"/>
</dbReference>
<evidence type="ECO:0000313" key="4">
    <source>
        <dbReference type="Proteomes" id="UP001159427"/>
    </source>
</evidence>
<dbReference type="Proteomes" id="UP001159427">
    <property type="component" value="Unassembled WGS sequence"/>
</dbReference>
<evidence type="ECO:0000259" key="2">
    <source>
        <dbReference type="Pfam" id="PF03061"/>
    </source>
</evidence>
<gene>
    <name evidence="3" type="ORF">PEVE_00016740</name>
</gene>
<proteinExistence type="predicted"/>
<feature type="region of interest" description="Disordered" evidence="1">
    <location>
        <begin position="561"/>
        <end position="588"/>
    </location>
</feature>
<reference evidence="3 4" key="1">
    <citation type="submission" date="2022-05" db="EMBL/GenBank/DDBJ databases">
        <authorList>
            <consortium name="Genoscope - CEA"/>
            <person name="William W."/>
        </authorList>
    </citation>
    <scope>NUCLEOTIDE SEQUENCE [LARGE SCALE GENOMIC DNA]</scope>
</reference>
<name>A0ABN8M2R0_9CNID</name>
<dbReference type="PANTHER" id="PTHR21446:SF6">
    <property type="entry name" value="MITOCHONDRIAL ANTIVIRAL-SIGNALING PROTEIN"/>
    <property type="match status" value="1"/>
</dbReference>
<evidence type="ECO:0000256" key="1">
    <source>
        <dbReference type="SAM" id="MobiDB-lite"/>
    </source>
</evidence>
<dbReference type="CDD" id="cd03443">
    <property type="entry name" value="PaaI_thioesterase"/>
    <property type="match status" value="1"/>
</dbReference>
<feature type="compositionally biased region" description="Polar residues" evidence="1">
    <location>
        <begin position="561"/>
        <end position="581"/>
    </location>
</feature>
<dbReference type="EMBL" id="CALNXI010000232">
    <property type="protein sequence ID" value="CAH3022767.1"/>
    <property type="molecule type" value="Genomic_DNA"/>
</dbReference>
<dbReference type="InterPro" id="IPR052787">
    <property type="entry name" value="MAVS"/>
</dbReference>
<keyword evidence="4" id="KW-1185">Reference proteome</keyword>
<evidence type="ECO:0000313" key="3">
    <source>
        <dbReference type="EMBL" id="CAH3022767.1"/>
    </source>
</evidence>
<dbReference type="PANTHER" id="PTHR21446">
    <property type="entry name" value="DUF3504 DOMAIN-CONTAINING PROTEIN"/>
    <property type="match status" value="1"/>
</dbReference>